<feature type="binding site" evidence="3">
    <location>
        <position position="16"/>
    </location>
    <ligand>
        <name>a divalent metal cation</name>
        <dbReference type="ChEBI" id="CHEBI:60240"/>
    </ligand>
</feature>
<feature type="domain" description="SMP-30/Gluconolactonase/LRE-like region" evidence="4">
    <location>
        <begin position="14"/>
        <end position="257"/>
    </location>
</feature>
<dbReference type="InterPro" id="IPR005511">
    <property type="entry name" value="SMP-30"/>
</dbReference>
<feature type="binding site" evidence="3">
    <location>
        <position position="99"/>
    </location>
    <ligand>
        <name>substrate</name>
    </ligand>
</feature>
<dbReference type="Gene3D" id="2.120.10.30">
    <property type="entry name" value="TolB, C-terminal domain"/>
    <property type="match status" value="1"/>
</dbReference>
<reference evidence="6" key="1">
    <citation type="submission" date="2016-10" db="EMBL/GenBank/DDBJ databases">
        <authorList>
            <person name="Varghese N."/>
            <person name="Submissions S."/>
        </authorList>
    </citation>
    <scope>NUCLEOTIDE SEQUENCE [LARGE SCALE GENOMIC DNA]</scope>
    <source>
        <strain evidence="6">CGMCC 1.4250</strain>
    </source>
</reference>
<keyword evidence="3" id="KW-0479">Metal-binding</keyword>
<protein>
    <submittedName>
        <fullName evidence="5">Sugar lactone lactonase YvrE</fullName>
    </submittedName>
</protein>
<dbReference type="PANTHER" id="PTHR10907:SF47">
    <property type="entry name" value="REGUCALCIN"/>
    <property type="match status" value="1"/>
</dbReference>
<feature type="binding site" evidence="3">
    <location>
        <position position="147"/>
    </location>
    <ligand>
        <name>a divalent metal cation</name>
        <dbReference type="ChEBI" id="CHEBI:60240"/>
    </ligand>
</feature>
<dbReference type="AlphaFoldDB" id="A0A1I4HV52"/>
<feature type="active site" description="Proton donor/acceptor" evidence="2">
    <location>
        <position position="197"/>
    </location>
</feature>
<dbReference type="SUPFAM" id="SSF63829">
    <property type="entry name" value="Calcium-dependent phosphotriesterase"/>
    <property type="match status" value="1"/>
</dbReference>
<dbReference type="Proteomes" id="UP000198565">
    <property type="component" value="Unassembled WGS sequence"/>
</dbReference>
<dbReference type="PRINTS" id="PR01790">
    <property type="entry name" value="SMP30FAMILY"/>
</dbReference>
<dbReference type="Pfam" id="PF08450">
    <property type="entry name" value="SGL"/>
    <property type="match status" value="1"/>
</dbReference>
<feature type="binding site" evidence="3">
    <location>
        <position position="101"/>
    </location>
    <ligand>
        <name>substrate</name>
    </ligand>
</feature>
<evidence type="ECO:0000313" key="6">
    <source>
        <dbReference type="Proteomes" id="UP000198565"/>
    </source>
</evidence>
<evidence type="ECO:0000256" key="2">
    <source>
        <dbReference type="PIRSR" id="PIRSR605511-1"/>
    </source>
</evidence>
<keyword evidence="6" id="KW-1185">Reference proteome</keyword>
<keyword evidence="3" id="KW-0862">Zinc</keyword>
<evidence type="ECO:0000313" key="5">
    <source>
        <dbReference type="EMBL" id="SFL46055.1"/>
    </source>
</evidence>
<name>A0A1I4HV52_9BACI</name>
<dbReference type="GO" id="GO:0004341">
    <property type="term" value="F:gluconolactonase activity"/>
    <property type="evidence" value="ECO:0007669"/>
    <property type="project" value="TreeGrafter"/>
</dbReference>
<dbReference type="GO" id="GO:0005509">
    <property type="term" value="F:calcium ion binding"/>
    <property type="evidence" value="ECO:0007669"/>
    <property type="project" value="TreeGrafter"/>
</dbReference>
<feature type="binding site" evidence="3">
    <location>
        <position position="197"/>
    </location>
    <ligand>
        <name>a divalent metal cation</name>
        <dbReference type="ChEBI" id="CHEBI:60240"/>
    </ligand>
</feature>
<dbReference type="InterPro" id="IPR013658">
    <property type="entry name" value="SGL"/>
</dbReference>
<gene>
    <name evidence="5" type="ORF">SAMN04487943_101667</name>
</gene>
<evidence type="ECO:0000256" key="3">
    <source>
        <dbReference type="PIRSR" id="PIRSR605511-2"/>
    </source>
</evidence>
<proteinExistence type="inferred from homology"/>
<accession>A0A1I4HV52</accession>
<dbReference type="InterPro" id="IPR011042">
    <property type="entry name" value="6-blade_b-propeller_TolB-like"/>
</dbReference>
<dbReference type="STRING" id="334253.SAMN04487943_101667"/>
<dbReference type="RefSeq" id="WP_245780714.1">
    <property type="nucleotide sequence ID" value="NZ_FOTR01000001.1"/>
</dbReference>
<dbReference type="PANTHER" id="PTHR10907">
    <property type="entry name" value="REGUCALCIN"/>
    <property type="match status" value="1"/>
</dbReference>
<dbReference type="EMBL" id="FOTR01000001">
    <property type="protein sequence ID" value="SFL46055.1"/>
    <property type="molecule type" value="Genomic_DNA"/>
</dbReference>
<evidence type="ECO:0000256" key="1">
    <source>
        <dbReference type="ARBA" id="ARBA00008853"/>
    </source>
</evidence>
<evidence type="ECO:0000259" key="4">
    <source>
        <dbReference type="Pfam" id="PF08450"/>
    </source>
</evidence>
<organism evidence="5 6">
    <name type="scientific">Gracilibacillus orientalis</name>
    <dbReference type="NCBI Taxonomy" id="334253"/>
    <lineage>
        <taxon>Bacteria</taxon>
        <taxon>Bacillati</taxon>
        <taxon>Bacillota</taxon>
        <taxon>Bacilli</taxon>
        <taxon>Bacillales</taxon>
        <taxon>Bacillaceae</taxon>
        <taxon>Gracilibacillus</taxon>
    </lineage>
</organism>
<comment type="cofactor">
    <cofactor evidence="3">
        <name>Zn(2+)</name>
        <dbReference type="ChEBI" id="CHEBI:29105"/>
    </cofactor>
    <text evidence="3">Binds 1 divalent metal cation per subunit.</text>
</comment>
<sequence>MVKAEVAYEIKALLGEGPCWDERNQVLYWTDITGEVIHRFNPQKEQNDTFEIGEMVGAVVVAEDGQLVLAAENGFYFYDTETKQMNAIHDPELDRPDNRFNDGKVDPAGRFWAGTMQKSDNEPEGTLYCMNHALEVEAKLTELRTSNGMAWDMKYRRMYFIDTPTRNIYVFEYDLETGTITNQRVAFQFTETYGFPDGMTIDTEGMLWIAGWGSGKVSRWNPETGEVLSVVEVPAKNITSCTFGGKDFDTLYITTAREGMTEEELGKLPLSGSLFFIKPNAKGLEANRFKNNHNA</sequence>
<dbReference type="GO" id="GO:0019853">
    <property type="term" value="P:L-ascorbic acid biosynthetic process"/>
    <property type="evidence" value="ECO:0007669"/>
    <property type="project" value="TreeGrafter"/>
</dbReference>
<comment type="similarity">
    <text evidence="1">Belongs to the SMP-30/CGR1 family.</text>
</comment>